<evidence type="ECO:0000313" key="3">
    <source>
        <dbReference type="Proteomes" id="UP001273166"/>
    </source>
</evidence>
<reference evidence="2" key="1">
    <citation type="journal article" date="2023" name="Mol. Phylogenet. Evol.">
        <title>Genome-scale phylogeny and comparative genomics of the fungal order Sordariales.</title>
        <authorList>
            <person name="Hensen N."/>
            <person name="Bonometti L."/>
            <person name="Westerberg I."/>
            <person name="Brannstrom I.O."/>
            <person name="Guillou S."/>
            <person name="Cros-Aarteil S."/>
            <person name="Calhoun S."/>
            <person name="Haridas S."/>
            <person name="Kuo A."/>
            <person name="Mondo S."/>
            <person name="Pangilinan J."/>
            <person name="Riley R."/>
            <person name="LaButti K."/>
            <person name="Andreopoulos B."/>
            <person name="Lipzen A."/>
            <person name="Chen C."/>
            <person name="Yan M."/>
            <person name="Daum C."/>
            <person name="Ng V."/>
            <person name="Clum A."/>
            <person name="Steindorff A."/>
            <person name="Ohm R.A."/>
            <person name="Martin F."/>
            <person name="Silar P."/>
            <person name="Natvig D.O."/>
            <person name="Lalanne C."/>
            <person name="Gautier V."/>
            <person name="Ament-Velasquez S.L."/>
            <person name="Kruys A."/>
            <person name="Hutchinson M.I."/>
            <person name="Powell A.J."/>
            <person name="Barry K."/>
            <person name="Miller A.N."/>
            <person name="Grigoriev I.V."/>
            <person name="Debuchy R."/>
            <person name="Gladieux P."/>
            <person name="Hiltunen Thoren M."/>
            <person name="Johannesson H."/>
        </authorList>
    </citation>
    <scope>NUCLEOTIDE SEQUENCE</scope>
    <source>
        <strain evidence="2">CBS 333.67</strain>
    </source>
</reference>
<accession>A0AAJ0LZG7</accession>
<dbReference type="GeneID" id="87882308"/>
<feature type="transmembrane region" description="Helical" evidence="1">
    <location>
        <begin position="89"/>
        <end position="108"/>
    </location>
</feature>
<dbReference type="AlphaFoldDB" id="A0AAJ0LZG7"/>
<gene>
    <name evidence="2" type="ORF">B0T15DRAFT_272227</name>
</gene>
<dbReference type="EMBL" id="JAUDZG010000006">
    <property type="protein sequence ID" value="KAK3303365.1"/>
    <property type="molecule type" value="Genomic_DNA"/>
</dbReference>
<sequence>MNNFWSDDRHAVTVALHRRNAYNDKRTERGATYVTSFPFRIAWCGMTRLKWIKQNGSWPKGSEVAWSAMEHGKTRQNGRVPEQPGTLMYLTKTGCVFPFSILFPLSSIDDRTDTVVMSHGMAYCLLVFFYLAWSSLHSRLENKQHARDAIFCYFSNVC</sequence>
<name>A0AAJ0LZG7_9PEZI</name>
<evidence type="ECO:0000256" key="1">
    <source>
        <dbReference type="SAM" id="Phobius"/>
    </source>
</evidence>
<keyword evidence="1" id="KW-0812">Transmembrane</keyword>
<organism evidence="2 3">
    <name type="scientific">Chaetomium strumarium</name>
    <dbReference type="NCBI Taxonomy" id="1170767"/>
    <lineage>
        <taxon>Eukaryota</taxon>
        <taxon>Fungi</taxon>
        <taxon>Dikarya</taxon>
        <taxon>Ascomycota</taxon>
        <taxon>Pezizomycotina</taxon>
        <taxon>Sordariomycetes</taxon>
        <taxon>Sordariomycetidae</taxon>
        <taxon>Sordariales</taxon>
        <taxon>Chaetomiaceae</taxon>
        <taxon>Chaetomium</taxon>
    </lineage>
</organism>
<proteinExistence type="predicted"/>
<evidence type="ECO:0000313" key="2">
    <source>
        <dbReference type="EMBL" id="KAK3303365.1"/>
    </source>
</evidence>
<keyword evidence="1" id="KW-1133">Transmembrane helix</keyword>
<dbReference type="RefSeq" id="XP_062719145.1">
    <property type="nucleotide sequence ID" value="XM_062863479.1"/>
</dbReference>
<reference evidence="2" key="2">
    <citation type="submission" date="2023-06" db="EMBL/GenBank/DDBJ databases">
        <authorList>
            <consortium name="Lawrence Berkeley National Laboratory"/>
            <person name="Mondo S.J."/>
            <person name="Hensen N."/>
            <person name="Bonometti L."/>
            <person name="Westerberg I."/>
            <person name="Brannstrom I.O."/>
            <person name="Guillou S."/>
            <person name="Cros-Aarteil S."/>
            <person name="Calhoun S."/>
            <person name="Haridas S."/>
            <person name="Kuo A."/>
            <person name="Pangilinan J."/>
            <person name="Riley R."/>
            <person name="Labutti K."/>
            <person name="Andreopoulos B."/>
            <person name="Lipzen A."/>
            <person name="Chen C."/>
            <person name="Yanf M."/>
            <person name="Daum C."/>
            <person name="Ng V."/>
            <person name="Clum A."/>
            <person name="Steindorff A."/>
            <person name="Ohm R."/>
            <person name="Martin F."/>
            <person name="Silar P."/>
            <person name="Natvig D."/>
            <person name="Lalanne C."/>
            <person name="Gautier V."/>
            <person name="Ament-Velasquez S.L."/>
            <person name="Kruys A."/>
            <person name="Hutchinson M.I."/>
            <person name="Powell A.J."/>
            <person name="Barry K."/>
            <person name="Miller A.N."/>
            <person name="Grigoriev I.V."/>
            <person name="Debuchy R."/>
            <person name="Gladieux P."/>
            <person name="Thoren M.H."/>
            <person name="Johannesson H."/>
        </authorList>
    </citation>
    <scope>NUCLEOTIDE SEQUENCE</scope>
    <source>
        <strain evidence="2">CBS 333.67</strain>
    </source>
</reference>
<keyword evidence="1" id="KW-0472">Membrane</keyword>
<comment type="caution">
    <text evidence="2">The sequence shown here is derived from an EMBL/GenBank/DDBJ whole genome shotgun (WGS) entry which is preliminary data.</text>
</comment>
<feature type="transmembrane region" description="Helical" evidence="1">
    <location>
        <begin position="114"/>
        <end position="133"/>
    </location>
</feature>
<dbReference type="Proteomes" id="UP001273166">
    <property type="component" value="Unassembled WGS sequence"/>
</dbReference>
<protein>
    <submittedName>
        <fullName evidence="2">Uncharacterized protein</fullName>
    </submittedName>
</protein>
<keyword evidence="3" id="KW-1185">Reference proteome</keyword>